<dbReference type="EMBL" id="QMQX01000015">
    <property type="protein sequence ID" value="RLE53291.1"/>
    <property type="molecule type" value="Genomic_DNA"/>
</dbReference>
<dbReference type="Proteomes" id="UP000272051">
    <property type="component" value="Unassembled WGS sequence"/>
</dbReference>
<evidence type="ECO:0000313" key="1">
    <source>
        <dbReference type="EMBL" id="RLE53291.1"/>
    </source>
</evidence>
<dbReference type="AlphaFoldDB" id="A0A497F1T0"/>
<dbReference type="InterPro" id="IPR036388">
    <property type="entry name" value="WH-like_DNA-bd_sf"/>
</dbReference>
<reference evidence="1 2" key="1">
    <citation type="submission" date="2018-06" db="EMBL/GenBank/DDBJ databases">
        <title>Extensive metabolic versatility and redundancy in microbially diverse, dynamic hydrothermal sediments.</title>
        <authorList>
            <person name="Dombrowski N."/>
            <person name="Teske A."/>
            <person name="Baker B.J."/>
        </authorList>
    </citation>
    <scope>NUCLEOTIDE SEQUENCE [LARGE SCALE GENOMIC DNA]</scope>
    <source>
        <strain evidence="1">B34_G17</strain>
    </source>
</reference>
<proteinExistence type="predicted"/>
<evidence type="ECO:0000313" key="2">
    <source>
        <dbReference type="Proteomes" id="UP000272051"/>
    </source>
</evidence>
<sequence length="115" mass="12789">MLEVRNKHRGDSQKMSEEKLSETELAILDALRKGMTSRGDISKHVMKIVAKSRQYGGSAALRGFAIVFGDSLESLVKKGILEKKGGIFGEKYSLTDKGKEIVARYEEELNKLKAD</sequence>
<evidence type="ECO:0008006" key="3">
    <source>
        <dbReference type="Google" id="ProtNLM"/>
    </source>
</evidence>
<accession>A0A497F1T0</accession>
<gene>
    <name evidence="1" type="ORF">DRJ33_01430</name>
</gene>
<dbReference type="Gene3D" id="1.10.10.10">
    <property type="entry name" value="Winged helix-like DNA-binding domain superfamily/Winged helix DNA-binding domain"/>
    <property type="match status" value="1"/>
</dbReference>
<organism evidence="1 2">
    <name type="scientific">Thermoproteota archaeon</name>
    <dbReference type="NCBI Taxonomy" id="2056631"/>
    <lineage>
        <taxon>Archaea</taxon>
        <taxon>Thermoproteota</taxon>
    </lineage>
</organism>
<name>A0A497F1T0_9CREN</name>
<comment type="caution">
    <text evidence="1">The sequence shown here is derived from an EMBL/GenBank/DDBJ whole genome shotgun (WGS) entry which is preliminary data.</text>
</comment>
<protein>
    <recommendedName>
        <fullName evidence="3">ArnR1-like winged helix-turn-helix domain-containing protein</fullName>
    </recommendedName>
</protein>